<accession>A0ABQ3APU8</accession>
<dbReference type="SMART" id="SM00345">
    <property type="entry name" value="HTH_GNTR"/>
    <property type="match status" value="1"/>
</dbReference>
<evidence type="ECO:0000313" key="6">
    <source>
        <dbReference type="Proteomes" id="UP000619761"/>
    </source>
</evidence>
<dbReference type="PRINTS" id="PR00035">
    <property type="entry name" value="HTHGNTR"/>
</dbReference>
<gene>
    <name evidence="5" type="ORF">GCM10011613_04820</name>
</gene>
<dbReference type="Proteomes" id="UP000619761">
    <property type="component" value="Unassembled WGS sequence"/>
</dbReference>
<dbReference type="InterPro" id="IPR000524">
    <property type="entry name" value="Tscrpt_reg_HTH_GntR"/>
</dbReference>
<dbReference type="SUPFAM" id="SSF48008">
    <property type="entry name" value="GntR ligand-binding domain-like"/>
    <property type="match status" value="1"/>
</dbReference>
<comment type="caution">
    <text evidence="5">The sequence shown here is derived from an EMBL/GenBank/DDBJ whole genome shotgun (WGS) entry which is preliminary data.</text>
</comment>
<evidence type="ECO:0000256" key="3">
    <source>
        <dbReference type="ARBA" id="ARBA00023163"/>
    </source>
</evidence>
<dbReference type="InterPro" id="IPR008920">
    <property type="entry name" value="TF_FadR/GntR_C"/>
</dbReference>
<organism evidence="5 6">
    <name type="scientific">Cellvibrio zantedeschiae</name>
    <dbReference type="NCBI Taxonomy" id="1237077"/>
    <lineage>
        <taxon>Bacteria</taxon>
        <taxon>Pseudomonadati</taxon>
        <taxon>Pseudomonadota</taxon>
        <taxon>Gammaproteobacteria</taxon>
        <taxon>Cellvibrionales</taxon>
        <taxon>Cellvibrionaceae</taxon>
        <taxon>Cellvibrio</taxon>
    </lineage>
</organism>
<sequence length="239" mass="26667">MLDSGRNLTHQLTHQLGSAIIQGSYAIDKSFPTEAELSQQFNISRSVTREAVKMLTAKGLLASRPRQGIRVMPSSQWNMFDPDVLAWTLNARPSLDLLREFTQLRIAIEPEAARLAAENRNDKSKMKAIADALERMRKADLGQDDPLSADIEFHTAILAASNNRFFLQLRQFIQVALRVSIASTNQLKGVFTASYDDHKKIYDEINAGNANAASEAVRYLLNEVMQLINISLVKTPPAE</sequence>
<evidence type="ECO:0000256" key="2">
    <source>
        <dbReference type="ARBA" id="ARBA00023125"/>
    </source>
</evidence>
<keyword evidence="3" id="KW-0804">Transcription</keyword>
<dbReference type="PANTHER" id="PTHR43537:SF44">
    <property type="entry name" value="GNTR FAMILY REGULATORY PROTEIN"/>
    <property type="match status" value="1"/>
</dbReference>
<dbReference type="InterPro" id="IPR036388">
    <property type="entry name" value="WH-like_DNA-bd_sf"/>
</dbReference>
<feature type="domain" description="HTH gntR-type" evidence="4">
    <location>
        <begin position="6"/>
        <end position="74"/>
    </location>
</feature>
<dbReference type="Gene3D" id="1.10.10.10">
    <property type="entry name" value="Winged helix-like DNA-binding domain superfamily/Winged helix DNA-binding domain"/>
    <property type="match status" value="1"/>
</dbReference>
<dbReference type="EMBL" id="BMYZ01000001">
    <property type="protein sequence ID" value="GGY64119.1"/>
    <property type="molecule type" value="Genomic_DNA"/>
</dbReference>
<dbReference type="Gene3D" id="1.20.120.530">
    <property type="entry name" value="GntR ligand-binding domain-like"/>
    <property type="match status" value="1"/>
</dbReference>
<dbReference type="PROSITE" id="PS50949">
    <property type="entry name" value="HTH_GNTR"/>
    <property type="match status" value="1"/>
</dbReference>
<dbReference type="Pfam" id="PF07729">
    <property type="entry name" value="FCD"/>
    <property type="match status" value="1"/>
</dbReference>
<dbReference type="InterPro" id="IPR011711">
    <property type="entry name" value="GntR_C"/>
</dbReference>
<evidence type="ECO:0000259" key="4">
    <source>
        <dbReference type="PROSITE" id="PS50949"/>
    </source>
</evidence>
<dbReference type="SUPFAM" id="SSF46785">
    <property type="entry name" value="Winged helix' DNA-binding domain"/>
    <property type="match status" value="1"/>
</dbReference>
<protein>
    <submittedName>
        <fullName evidence="5">GntR family transcriptional regulator</fullName>
    </submittedName>
</protein>
<keyword evidence="6" id="KW-1185">Reference proteome</keyword>
<proteinExistence type="predicted"/>
<name>A0ABQ3APU8_9GAMM</name>
<dbReference type="CDD" id="cd07377">
    <property type="entry name" value="WHTH_GntR"/>
    <property type="match status" value="1"/>
</dbReference>
<dbReference type="PANTHER" id="PTHR43537">
    <property type="entry name" value="TRANSCRIPTIONAL REGULATOR, GNTR FAMILY"/>
    <property type="match status" value="1"/>
</dbReference>
<evidence type="ECO:0000313" key="5">
    <source>
        <dbReference type="EMBL" id="GGY64119.1"/>
    </source>
</evidence>
<keyword evidence="1" id="KW-0805">Transcription regulation</keyword>
<dbReference type="InterPro" id="IPR036390">
    <property type="entry name" value="WH_DNA-bd_sf"/>
</dbReference>
<dbReference type="RefSeq" id="WP_189415751.1">
    <property type="nucleotide sequence ID" value="NZ_BMYZ01000001.1"/>
</dbReference>
<dbReference type="Pfam" id="PF00392">
    <property type="entry name" value="GntR"/>
    <property type="match status" value="1"/>
</dbReference>
<evidence type="ECO:0000256" key="1">
    <source>
        <dbReference type="ARBA" id="ARBA00023015"/>
    </source>
</evidence>
<reference evidence="6" key="1">
    <citation type="journal article" date="2019" name="Int. J. Syst. Evol. Microbiol.">
        <title>The Global Catalogue of Microorganisms (GCM) 10K type strain sequencing project: providing services to taxonomists for standard genome sequencing and annotation.</title>
        <authorList>
            <consortium name="The Broad Institute Genomics Platform"/>
            <consortium name="The Broad Institute Genome Sequencing Center for Infectious Disease"/>
            <person name="Wu L."/>
            <person name="Ma J."/>
        </authorList>
    </citation>
    <scope>NUCLEOTIDE SEQUENCE [LARGE SCALE GENOMIC DNA]</scope>
    <source>
        <strain evidence="6">KCTC 32239</strain>
    </source>
</reference>
<dbReference type="SMART" id="SM00895">
    <property type="entry name" value="FCD"/>
    <property type="match status" value="1"/>
</dbReference>
<keyword evidence="2" id="KW-0238">DNA-binding</keyword>